<feature type="non-terminal residue" evidence="2">
    <location>
        <position position="224"/>
    </location>
</feature>
<reference evidence="2" key="1">
    <citation type="submission" date="2021-06" db="EMBL/GenBank/DDBJ databases">
        <authorList>
            <person name="Kallberg Y."/>
            <person name="Tangrot J."/>
            <person name="Rosling A."/>
        </authorList>
    </citation>
    <scope>NUCLEOTIDE SEQUENCE</scope>
    <source>
        <strain evidence="2">MA453B</strain>
    </source>
</reference>
<feature type="transmembrane region" description="Helical" evidence="1">
    <location>
        <begin position="147"/>
        <end position="167"/>
    </location>
</feature>
<dbReference type="EMBL" id="CAJVPY010014969">
    <property type="protein sequence ID" value="CAG8749251.1"/>
    <property type="molecule type" value="Genomic_DNA"/>
</dbReference>
<dbReference type="AlphaFoldDB" id="A0A9N9ITA3"/>
<protein>
    <submittedName>
        <fullName evidence="2">401_t:CDS:1</fullName>
    </submittedName>
</protein>
<evidence type="ECO:0000256" key="1">
    <source>
        <dbReference type="SAM" id="Phobius"/>
    </source>
</evidence>
<dbReference type="Proteomes" id="UP000789405">
    <property type="component" value="Unassembled WGS sequence"/>
</dbReference>
<proteinExistence type="predicted"/>
<evidence type="ECO:0000313" key="3">
    <source>
        <dbReference type="Proteomes" id="UP000789405"/>
    </source>
</evidence>
<comment type="caution">
    <text evidence="2">The sequence shown here is derived from an EMBL/GenBank/DDBJ whole genome shotgun (WGS) entry which is preliminary data.</text>
</comment>
<sequence length="224" mass="25202">DIALHYWATAEVMNEGLAIISQLSGTIWNGNFKSYTSVLVLKYFNSSPIRKIRMVNPSTNYDEKFVQEIQSYINTVSFSKSDWGVRLDPLDANITRAVSFGLSEMPKKAECRLKLGICNMVASVAVGNVDQSLGEVSIANNIIVTRIVIIALILYGIALIIIPLAIAGMNNIERWIIYEPIRTPSWRACFKSIRFQQQLLSQDHAGIEHRDGHFSPFKRCCFIS</sequence>
<organism evidence="2 3">
    <name type="scientific">Dentiscutata erythropus</name>
    <dbReference type="NCBI Taxonomy" id="1348616"/>
    <lineage>
        <taxon>Eukaryota</taxon>
        <taxon>Fungi</taxon>
        <taxon>Fungi incertae sedis</taxon>
        <taxon>Mucoromycota</taxon>
        <taxon>Glomeromycotina</taxon>
        <taxon>Glomeromycetes</taxon>
        <taxon>Diversisporales</taxon>
        <taxon>Gigasporaceae</taxon>
        <taxon>Dentiscutata</taxon>
    </lineage>
</organism>
<keyword evidence="1" id="KW-1133">Transmembrane helix</keyword>
<keyword evidence="1" id="KW-0812">Transmembrane</keyword>
<keyword evidence="3" id="KW-1185">Reference proteome</keyword>
<accession>A0A9N9ITA3</accession>
<keyword evidence="1" id="KW-0472">Membrane</keyword>
<gene>
    <name evidence="2" type="ORF">DERYTH_LOCUS16733</name>
</gene>
<evidence type="ECO:0000313" key="2">
    <source>
        <dbReference type="EMBL" id="CAG8749251.1"/>
    </source>
</evidence>
<name>A0A9N9ITA3_9GLOM</name>